<dbReference type="EMBL" id="VCAZ01000065">
    <property type="protein sequence ID" value="TSO25202.1"/>
    <property type="molecule type" value="Genomic_DNA"/>
</dbReference>
<organism evidence="1 2">
    <name type="scientific">Bagarius yarrelli</name>
    <name type="common">Goonch</name>
    <name type="synonym">Bagrus yarrelli</name>
    <dbReference type="NCBI Taxonomy" id="175774"/>
    <lineage>
        <taxon>Eukaryota</taxon>
        <taxon>Metazoa</taxon>
        <taxon>Chordata</taxon>
        <taxon>Craniata</taxon>
        <taxon>Vertebrata</taxon>
        <taxon>Euteleostomi</taxon>
        <taxon>Actinopterygii</taxon>
        <taxon>Neopterygii</taxon>
        <taxon>Teleostei</taxon>
        <taxon>Ostariophysi</taxon>
        <taxon>Siluriformes</taxon>
        <taxon>Sisoridae</taxon>
        <taxon>Sisorinae</taxon>
        <taxon>Bagarius</taxon>
    </lineage>
</organism>
<sequence>MSVHCYNHGKKAAQSQQIKPSTGGLLQMTQCLRNVCQKRPQHAAAPRRGEALLAFPAKSLLERSLIKVTGGLPCIRTSQSIYTTRATGVGGRHKGGLWEVNRAVSYRLHGLSGIINYNFAGRTWTCQRGSCRFKHKPYLFLHPDISQQSADLPVLKAGEGAEVRHARRAKAAKGQHLLLALELHA</sequence>
<evidence type="ECO:0000313" key="1">
    <source>
        <dbReference type="EMBL" id="TSO25202.1"/>
    </source>
</evidence>
<reference evidence="1 2" key="1">
    <citation type="journal article" date="2019" name="Genome Biol. Evol.">
        <title>Whole-Genome Sequencing of the Giant Devil Catfish, Bagarius yarrelli.</title>
        <authorList>
            <person name="Jiang W."/>
            <person name="Lv Y."/>
            <person name="Cheng L."/>
            <person name="Yang K."/>
            <person name="Chao B."/>
            <person name="Wang X."/>
            <person name="Li Y."/>
            <person name="Pan X."/>
            <person name="You X."/>
            <person name="Zhang Y."/>
            <person name="Yang J."/>
            <person name="Li J."/>
            <person name="Zhang X."/>
            <person name="Liu S."/>
            <person name="Sun C."/>
            <person name="Yang J."/>
            <person name="Shi Q."/>
        </authorList>
    </citation>
    <scope>NUCLEOTIDE SEQUENCE [LARGE SCALE GENOMIC DNA]</scope>
    <source>
        <strain evidence="1">JWS20170419001</strain>
        <tissue evidence="1">Muscle</tissue>
    </source>
</reference>
<dbReference type="Proteomes" id="UP000319801">
    <property type="component" value="Unassembled WGS sequence"/>
</dbReference>
<comment type="caution">
    <text evidence="1">The sequence shown here is derived from an EMBL/GenBank/DDBJ whole genome shotgun (WGS) entry which is preliminary data.</text>
</comment>
<dbReference type="AlphaFoldDB" id="A0A556UAG2"/>
<evidence type="ECO:0000313" key="2">
    <source>
        <dbReference type="Proteomes" id="UP000319801"/>
    </source>
</evidence>
<proteinExistence type="predicted"/>
<gene>
    <name evidence="1" type="ORF">Baya_8825</name>
</gene>
<name>A0A556UAG2_BAGYA</name>
<protein>
    <submittedName>
        <fullName evidence="1">Uncharacterized protein</fullName>
    </submittedName>
</protein>
<keyword evidence="2" id="KW-1185">Reference proteome</keyword>
<accession>A0A556UAG2</accession>